<dbReference type="InterPro" id="IPR000212">
    <property type="entry name" value="DNA_helicase_UvrD/REP"/>
</dbReference>
<name>A0A0P9PJ48_9PSED</name>
<evidence type="ECO:0000313" key="3">
    <source>
        <dbReference type="EMBL" id="RMP11799.1"/>
    </source>
</evidence>
<sequence>MNNNWWRSKKEMDQAQKNFIGLPVEGRYLLSGPPGSGKTNLLLLRAEVMVGSGEKDILFITYTRSLADFIRSGAVNKGFVKPEQIRTFHSWAAEYVKLNLRQSLGWAEGDFDDDARAAALEQLVAANASRQSEKMYSAIFVDEAQDLSIGELKALLELSDKVCVCGDNRQGIYHQDGMDIADKIGLESHTLTKHFRIGQEIAKVADRLMPPPKGGASLESTCNYDPTLQGASSAVLHTFATRQEQLEEMHKIIAVQLDAFPGEAIGIFCPTQEDRLEVRNYFLSTDLADRVCTHGVDQGATFAGDALIHIMTLHASKGTEFRGVHIYGAEGLRKFPLRRTTLSYTGVTRAKTALNVYKTGDTTPKMESAFAKPTLFGLDNLFPDD</sequence>
<dbReference type="SUPFAM" id="SSF52540">
    <property type="entry name" value="P-loop containing nucleoside triphosphate hydrolases"/>
    <property type="match status" value="1"/>
</dbReference>
<dbReference type="AlphaFoldDB" id="A0A0P9PJ48"/>
<organism evidence="4 6">
    <name type="scientific">Pseudomonas syringae pv. delphinii</name>
    <dbReference type="NCBI Taxonomy" id="192088"/>
    <lineage>
        <taxon>Bacteria</taxon>
        <taxon>Pseudomonadati</taxon>
        <taxon>Pseudomonadota</taxon>
        <taxon>Gammaproteobacteria</taxon>
        <taxon>Pseudomonadales</taxon>
        <taxon>Pseudomonadaceae</taxon>
        <taxon>Pseudomonas</taxon>
    </lineage>
</organism>
<dbReference type="Gene3D" id="3.40.50.300">
    <property type="entry name" value="P-loop containing nucleotide triphosphate hydrolases"/>
    <property type="match status" value="2"/>
</dbReference>
<reference evidence="5 6" key="1">
    <citation type="submission" date="2018-08" db="EMBL/GenBank/DDBJ databases">
        <title>Recombination of ecologically and evolutionarily significant loci maintains genetic cohesion in the Pseudomonas syringae species complex.</title>
        <authorList>
            <person name="Dillon M."/>
            <person name="Thakur S."/>
            <person name="Almeida R.N.D."/>
            <person name="Weir B.S."/>
            <person name="Guttman D.S."/>
        </authorList>
    </citation>
    <scope>NUCLEOTIDE SEQUENCE [LARGE SCALE GENOMIC DNA]</scope>
    <source>
        <strain evidence="4 6">ICMP 13052</strain>
        <strain evidence="3 5">ICMP 4330</strain>
    </source>
</reference>
<dbReference type="Pfam" id="PF13538">
    <property type="entry name" value="UvrD_C_2"/>
    <property type="match status" value="1"/>
</dbReference>
<dbReference type="PANTHER" id="PTHR11070">
    <property type="entry name" value="UVRD / RECB / PCRA DNA HELICASE FAMILY MEMBER"/>
    <property type="match status" value="1"/>
</dbReference>
<evidence type="ECO:0000259" key="2">
    <source>
        <dbReference type="Pfam" id="PF13538"/>
    </source>
</evidence>
<dbReference type="RefSeq" id="WP_057436902.1">
    <property type="nucleotide sequence ID" value="NZ_LJQH01000285.1"/>
</dbReference>
<dbReference type="GO" id="GO:0003677">
    <property type="term" value="F:DNA binding"/>
    <property type="evidence" value="ECO:0007669"/>
    <property type="project" value="InterPro"/>
</dbReference>
<feature type="domain" description="UvrD-like helicase C-terminal" evidence="2">
    <location>
        <begin position="308"/>
        <end position="357"/>
    </location>
</feature>
<proteinExistence type="predicted"/>
<dbReference type="GO" id="GO:0043138">
    <property type="term" value="F:3'-5' DNA helicase activity"/>
    <property type="evidence" value="ECO:0007669"/>
    <property type="project" value="TreeGrafter"/>
</dbReference>
<dbReference type="GO" id="GO:0005524">
    <property type="term" value="F:ATP binding"/>
    <property type="evidence" value="ECO:0007669"/>
    <property type="project" value="InterPro"/>
</dbReference>
<dbReference type="InterPro" id="IPR027417">
    <property type="entry name" value="P-loop_NTPase"/>
</dbReference>
<dbReference type="EMBL" id="RBQG01000192">
    <property type="protein sequence ID" value="RMP11799.1"/>
    <property type="molecule type" value="Genomic_DNA"/>
</dbReference>
<gene>
    <name evidence="4" type="ORF">ALQ08_02397</name>
    <name evidence="3" type="ORF">ALQ28_02347</name>
</gene>
<evidence type="ECO:0000313" key="5">
    <source>
        <dbReference type="Proteomes" id="UP000267908"/>
    </source>
</evidence>
<dbReference type="InterPro" id="IPR027785">
    <property type="entry name" value="UvrD-like_helicase_C"/>
</dbReference>
<dbReference type="EMBL" id="RBRA01000130">
    <property type="protein sequence ID" value="RMQ24642.1"/>
    <property type="molecule type" value="Genomic_DNA"/>
</dbReference>
<comment type="caution">
    <text evidence="4">The sequence shown here is derived from an EMBL/GenBank/DDBJ whole genome shotgun (WGS) entry which is preliminary data.</text>
</comment>
<accession>A0A0P9PJ48</accession>
<dbReference type="Proteomes" id="UP000269044">
    <property type="component" value="Unassembled WGS sequence"/>
</dbReference>
<dbReference type="PANTHER" id="PTHR11070:SF2">
    <property type="entry name" value="ATP-DEPENDENT DNA HELICASE SRS2"/>
    <property type="match status" value="1"/>
</dbReference>
<protein>
    <recommendedName>
        <fullName evidence="1">DNA 3'-5' helicase II</fullName>
    </recommendedName>
</protein>
<evidence type="ECO:0000256" key="1">
    <source>
        <dbReference type="ARBA" id="ARBA00034923"/>
    </source>
</evidence>
<evidence type="ECO:0000313" key="6">
    <source>
        <dbReference type="Proteomes" id="UP000269044"/>
    </source>
</evidence>
<dbReference type="Pfam" id="PF13245">
    <property type="entry name" value="AAA_19"/>
    <property type="match status" value="1"/>
</dbReference>
<dbReference type="Proteomes" id="UP000267908">
    <property type="component" value="Unassembled WGS sequence"/>
</dbReference>
<evidence type="ECO:0000313" key="4">
    <source>
        <dbReference type="EMBL" id="RMQ24642.1"/>
    </source>
</evidence>
<dbReference type="GO" id="GO:0000725">
    <property type="term" value="P:recombinational repair"/>
    <property type="evidence" value="ECO:0007669"/>
    <property type="project" value="TreeGrafter"/>
</dbReference>